<accession>A0A368EWA4</accession>
<organism evidence="1 2">
    <name type="scientific">Ancylostoma caninum</name>
    <name type="common">Dog hookworm</name>
    <dbReference type="NCBI Taxonomy" id="29170"/>
    <lineage>
        <taxon>Eukaryota</taxon>
        <taxon>Metazoa</taxon>
        <taxon>Ecdysozoa</taxon>
        <taxon>Nematoda</taxon>
        <taxon>Chromadorea</taxon>
        <taxon>Rhabditida</taxon>
        <taxon>Rhabditina</taxon>
        <taxon>Rhabditomorpha</taxon>
        <taxon>Strongyloidea</taxon>
        <taxon>Ancylostomatidae</taxon>
        <taxon>Ancylostomatinae</taxon>
        <taxon>Ancylostoma</taxon>
    </lineage>
</organism>
<dbReference type="AlphaFoldDB" id="A0A368EWA4"/>
<sequence length="73" mass="8552">MHLLVEWRHPRRSASTQNVPPWRIRWLTQCLLKIIFAKPGEQQRTPYVFPGEHSTEEGAKQQAARRAVLFLTS</sequence>
<evidence type="ECO:0000313" key="2">
    <source>
        <dbReference type="Proteomes" id="UP000252519"/>
    </source>
</evidence>
<keyword evidence="2" id="KW-1185">Reference proteome</keyword>
<dbReference type="Proteomes" id="UP000252519">
    <property type="component" value="Unassembled WGS sequence"/>
</dbReference>
<dbReference type="EMBL" id="JOJR01024480">
    <property type="protein sequence ID" value="RCN23992.1"/>
    <property type="molecule type" value="Genomic_DNA"/>
</dbReference>
<name>A0A368EWA4_ANCCA</name>
<gene>
    <name evidence="1" type="ORF">ANCCAN_30319</name>
</gene>
<evidence type="ECO:0000313" key="1">
    <source>
        <dbReference type="EMBL" id="RCN23992.1"/>
    </source>
</evidence>
<proteinExistence type="predicted"/>
<dbReference type="OrthoDB" id="10056847at2759"/>
<protein>
    <recommendedName>
        <fullName evidence="3">DRBM domain-containing protein</fullName>
    </recommendedName>
</protein>
<comment type="caution">
    <text evidence="1">The sequence shown here is derived from an EMBL/GenBank/DDBJ whole genome shotgun (WGS) entry which is preliminary data.</text>
</comment>
<evidence type="ECO:0008006" key="3">
    <source>
        <dbReference type="Google" id="ProtNLM"/>
    </source>
</evidence>
<reference evidence="1 2" key="1">
    <citation type="submission" date="2014-10" db="EMBL/GenBank/DDBJ databases">
        <title>Draft genome of the hookworm Ancylostoma caninum.</title>
        <authorList>
            <person name="Mitreva M."/>
        </authorList>
    </citation>
    <scope>NUCLEOTIDE SEQUENCE [LARGE SCALE GENOMIC DNA]</scope>
    <source>
        <strain evidence="1 2">Baltimore</strain>
    </source>
</reference>